<evidence type="ECO:0000256" key="1">
    <source>
        <dbReference type="ARBA" id="ARBA00023125"/>
    </source>
</evidence>
<dbReference type="GO" id="GO:0003677">
    <property type="term" value="F:DNA binding"/>
    <property type="evidence" value="ECO:0007669"/>
    <property type="project" value="UniProtKB-KW"/>
</dbReference>
<reference evidence="3 4" key="1">
    <citation type="submission" date="2016-11" db="EMBL/GenBank/DDBJ databases">
        <authorList>
            <person name="Jaros S."/>
            <person name="Januszkiewicz K."/>
            <person name="Wedrychowicz H."/>
        </authorList>
    </citation>
    <scope>NUCLEOTIDE SEQUENCE [LARGE SCALE GENOMIC DNA]</scope>
    <source>
        <strain evidence="3 4">DSM 16010</strain>
    </source>
</reference>
<evidence type="ECO:0000313" key="4">
    <source>
        <dbReference type="Proteomes" id="UP000184206"/>
    </source>
</evidence>
<feature type="domain" description="HTH cro/C1-type" evidence="2">
    <location>
        <begin position="35"/>
        <end position="89"/>
    </location>
</feature>
<dbReference type="InterPro" id="IPR050807">
    <property type="entry name" value="TransReg_Diox_bact_type"/>
</dbReference>
<dbReference type="GO" id="GO:0005829">
    <property type="term" value="C:cytosol"/>
    <property type="evidence" value="ECO:0007669"/>
    <property type="project" value="TreeGrafter"/>
</dbReference>
<name>A0A1M7KMJ6_9BACL</name>
<gene>
    <name evidence="3" type="ORF">SAMN02745189_02586</name>
</gene>
<dbReference type="CDD" id="cd00093">
    <property type="entry name" value="HTH_XRE"/>
    <property type="match status" value="1"/>
</dbReference>
<dbReference type="PROSITE" id="PS50943">
    <property type="entry name" value="HTH_CROC1"/>
    <property type="match status" value="1"/>
</dbReference>
<dbReference type="SMART" id="SM00530">
    <property type="entry name" value="HTH_XRE"/>
    <property type="match status" value="1"/>
</dbReference>
<dbReference type="InterPro" id="IPR010982">
    <property type="entry name" value="Lambda_DNA-bd_dom_sf"/>
</dbReference>
<dbReference type="Pfam" id="PF01381">
    <property type="entry name" value="HTH_3"/>
    <property type="match status" value="1"/>
</dbReference>
<dbReference type="PANTHER" id="PTHR46797">
    <property type="entry name" value="HTH-TYPE TRANSCRIPTIONAL REGULATOR"/>
    <property type="match status" value="1"/>
</dbReference>
<accession>A0A1M7KMJ6</accession>
<dbReference type="RefSeq" id="WP_084670233.1">
    <property type="nucleotide sequence ID" value="NZ_FRCF01000020.1"/>
</dbReference>
<dbReference type="SUPFAM" id="SSF47413">
    <property type="entry name" value="lambda repressor-like DNA-binding domains"/>
    <property type="match status" value="1"/>
</dbReference>
<evidence type="ECO:0000259" key="2">
    <source>
        <dbReference type="PROSITE" id="PS50943"/>
    </source>
</evidence>
<dbReference type="EMBL" id="FRCF01000020">
    <property type="protein sequence ID" value="SHM66595.1"/>
    <property type="molecule type" value="Genomic_DNA"/>
</dbReference>
<dbReference type="Gene3D" id="1.10.260.40">
    <property type="entry name" value="lambda repressor-like DNA-binding domains"/>
    <property type="match status" value="1"/>
</dbReference>
<dbReference type="AlphaFoldDB" id="A0A1M7KMJ6"/>
<keyword evidence="1" id="KW-0238">DNA-binding</keyword>
<dbReference type="STRING" id="1123231.SAMN02745189_02586"/>
<proteinExistence type="predicted"/>
<dbReference type="InterPro" id="IPR001387">
    <property type="entry name" value="Cro/C1-type_HTH"/>
</dbReference>
<organism evidence="3 4">
    <name type="scientific">Lacicoccus alkaliphilus DSM 16010</name>
    <dbReference type="NCBI Taxonomy" id="1123231"/>
    <lineage>
        <taxon>Bacteria</taxon>
        <taxon>Bacillati</taxon>
        <taxon>Bacillota</taxon>
        <taxon>Bacilli</taxon>
        <taxon>Bacillales</taxon>
        <taxon>Salinicoccaceae</taxon>
        <taxon>Lacicoccus</taxon>
    </lineage>
</organism>
<dbReference type="GO" id="GO:0003700">
    <property type="term" value="F:DNA-binding transcription factor activity"/>
    <property type="evidence" value="ECO:0007669"/>
    <property type="project" value="TreeGrafter"/>
</dbReference>
<sequence length="91" mass="10481">MTRMEEIKARVIAENPERKKTFDDETKRLKTAVLVVELREHHKLSQRELAQIVGVPKSTIARIENAQVNTSVQMLERIAEALDKELKMSIV</sequence>
<keyword evidence="4" id="KW-1185">Reference proteome</keyword>
<protein>
    <submittedName>
        <fullName evidence="3">Helix-turn-helix</fullName>
    </submittedName>
</protein>
<dbReference type="PANTHER" id="PTHR46797:SF1">
    <property type="entry name" value="METHYLPHOSPHONATE SYNTHASE"/>
    <property type="match status" value="1"/>
</dbReference>
<dbReference type="Proteomes" id="UP000184206">
    <property type="component" value="Unassembled WGS sequence"/>
</dbReference>
<evidence type="ECO:0000313" key="3">
    <source>
        <dbReference type="EMBL" id="SHM66595.1"/>
    </source>
</evidence>